<accession>A0ABM0NRK5</accession>
<dbReference type="InterPro" id="IPR044246">
    <property type="entry name" value="ZFP3-like"/>
</dbReference>
<evidence type="ECO:0000256" key="4">
    <source>
        <dbReference type="ARBA" id="ARBA00022833"/>
    </source>
</evidence>
<feature type="region of interest" description="Disordered" evidence="7">
    <location>
        <begin position="23"/>
        <end position="109"/>
    </location>
</feature>
<dbReference type="RefSeq" id="XP_008228764.2">
    <property type="nucleotide sequence ID" value="XM_008230542.2"/>
</dbReference>
<dbReference type="GeneID" id="103328149"/>
<evidence type="ECO:0000256" key="2">
    <source>
        <dbReference type="ARBA" id="ARBA00022723"/>
    </source>
</evidence>
<evidence type="ECO:0000256" key="7">
    <source>
        <dbReference type="SAM" id="MobiDB-lite"/>
    </source>
</evidence>
<feature type="domain" description="C2H2-type" evidence="8">
    <location>
        <begin position="116"/>
        <end position="143"/>
    </location>
</feature>
<dbReference type="SUPFAM" id="SSF57667">
    <property type="entry name" value="beta-beta-alpha zinc fingers"/>
    <property type="match status" value="1"/>
</dbReference>
<dbReference type="Proteomes" id="UP000694861">
    <property type="component" value="Linkage group LG4"/>
</dbReference>
<gene>
    <name evidence="10" type="primary">LOC103328149</name>
</gene>
<keyword evidence="4" id="KW-0862">Zinc</keyword>
<dbReference type="PROSITE" id="PS50157">
    <property type="entry name" value="ZINC_FINGER_C2H2_2"/>
    <property type="match status" value="1"/>
</dbReference>
<proteinExistence type="predicted"/>
<dbReference type="InterPro" id="IPR036236">
    <property type="entry name" value="Znf_C2H2_sf"/>
</dbReference>
<keyword evidence="9" id="KW-1185">Reference proteome</keyword>
<keyword evidence="5" id="KW-0539">Nucleus</keyword>
<feature type="compositionally biased region" description="Polar residues" evidence="7">
    <location>
        <begin position="28"/>
        <end position="45"/>
    </location>
</feature>
<organism evidence="9 10">
    <name type="scientific">Prunus mume</name>
    <name type="common">Japanese apricot</name>
    <name type="synonym">Armeniaca mume</name>
    <dbReference type="NCBI Taxonomy" id="102107"/>
    <lineage>
        <taxon>Eukaryota</taxon>
        <taxon>Viridiplantae</taxon>
        <taxon>Streptophyta</taxon>
        <taxon>Embryophyta</taxon>
        <taxon>Tracheophyta</taxon>
        <taxon>Spermatophyta</taxon>
        <taxon>Magnoliopsida</taxon>
        <taxon>eudicotyledons</taxon>
        <taxon>Gunneridae</taxon>
        <taxon>Pentapetalae</taxon>
        <taxon>rosids</taxon>
        <taxon>fabids</taxon>
        <taxon>Rosales</taxon>
        <taxon>Rosaceae</taxon>
        <taxon>Amygdaloideae</taxon>
        <taxon>Amygdaleae</taxon>
        <taxon>Prunus</taxon>
    </lineage>
</organism>
<reference evidence="10" key="2">
    <citation type="submission" date="2025-08" db="UniProtKB">
        <authorList>
            <consortium name="RefSeq"/>
        </authorList>
    </citation>
    <scope>IDENTIFICATION</scope>
</reference>
<evidence type="ECO:0000313" key="9">
    <source>
        <dbReference type="Proteomes" id="UP000694861"/>
    </source>
</evidence>
<evidence type="ECO:0000256" key="5">
    <source>
        <dbReference type="ARBA" id="ARBA00023242"/>
    </source>
</evidence>
<dbReference type="PROSITE" id="PS00028">
    <property type="entry name" value="ZINC_FINGER_C2H2_1"/>
    <property type="match status" value="1"/>
</dbReference>
<evidence type="ECO:0000313" key="10">
    <source>
        <dbReference type="RefSeq" id="XP_008228764.2"/>
    </source>
</evidence>
<feature type="compositionally biased region" description="Polar residues" evidence="7">
    <location>
        <begin position="87"/>
        <end position="104"/>
    </location>
</feature>
<reference evidence="9" key="1">
    <citation type="journal article" date="2012" name="Nat. Commun.">
        <title>The genome of Prunus mume.</title>
        <authorList>
            <person name="Zhang Q."/>
            <person name="Chen W."/>
            <person name="Sun L."/>
            <person name="Zhao F."/>
            <person name="Huang B."/>
            <person name="Yang W."/>
            <person name="Tao Y."/>
            <person name="Wang J."/>
            <person name="Yuan Z."/>
            <person name="Fan G."/>
            <person name="Xing Z."/>
            <person name="Han C."/>
            <person name="Pan H."/>
            <person name="Zhong X."/>
            <person name="Shi W."/>
            <person name="Liang X."/>
            <person name="Du D."/>
            <person name="Sun F."/>
            <person name="Xu Z."/>
            <person name="Hao R."/>
            <person name="Lv T."/>
            <person name="Lv Y."/>
            <person name="Zheng Z."/>
            <person name="Sun M."/>
            <person name="Luo L."/>
            <person name="Cai M."/>
            <person name="Gao Y."/>
            <person name="Wang J."/>
            <person name="Yin Y."/>
            <person name="Xu X."/>
            <person name="Cheng T."/>
            <person name="Wang J."/>
        </authorList>
    </citation>
    <scope>NUCLEOTIDE SEQUENCE [LARGE SCALE GENOMIC DNA]</scope>
</reference>
<comment type="subcellular location">
    <subcellularLocation>
        <location evidence="1">Nucleus</location>
    </subcellularLocation>
</comment>
<evidence type="ECO:0000256" key="3">
    <source>
        <dbReference type="ARBA" id="ARBA00022771"/>
    </source>
</evidence>
<dbReference type="PANTHER" id="PTHR47287:SF15">
    <property type="entry name" value="ZINC FINGER PROTEIN 3-LIKE"/>
    <property type="match status" value="1"/>
</dbReference>
<keyword evidence="2" id="KW-0479">Metal-binding</keyword>
<dbReference type="InterPro" id="IPR013087">
    <property type="entry name" value="Znf_C2H2_type"/>
</dbReference>
<name>A0ABM0NRK5_PRUMU</name>
<dbReference type="PANTHER" id="PTHR47287">
    <property type="entry name" value="C2H2 AND C2HC ZINC FINGERS SUPERFAMILY PROTEIN"/>
    <property type="match status" value="1"/>
</dbReference>
<protein>
    <submittedName>
        <fullName evidence="10">LOW QUALITY PROTEIN: zinc finger protein 1</fullName>
    </submittedName>
</protein>
<evidence type="ECO:0000256" key="1">
    <source>
        <dbReference type="ARBA" id="ARBA00004123"/>
    </source>
</evidence>
<evidence type="ECO:0000259" key="8">
    <source>
        <dbReference type="PROSITE" id="PS50157"/>
    </source>
</evidence>
<dbReference type="Gene3D" id="3.30.160.60">
    <property type="entry name" value="Classic Zinc Finger"/>
    <property type="match status" value="1"/>
</dbReference>
<keyword evidence="3 6" id="KW-0863">Zinc-finger</keyword>
<sequence>MKPQTSDPISLLKISSIIPVSEAPKLSPSLNEVSIMETQKPQMQPAQDYHQEHPPQAPNTDILLDLSLSNKEPDHGSNPELNLINCFDSNASGNSSPETSSPKGTTAHDAAEPRVFSCNYCQRKFYSSQALGGHQNAHKRERTLAKKGYKSNCTAASSDALVRLPSLLSHRFSSMASLPLHGSFNRSLGVQVHSTIHKPCYQLSNTFGSTNTSPYGGHNSNSNGCLRKSLDQQPAIRRLVVPQNNVFHVQGGVGSSSSSSSGGVGRFVNSTSVRKFSPVTEGIGGLWRNSSVGHFKTKQDELQNLDLSLKL</sequence>
<evidence type="ECO:0000256" key="6">
    <source>
        <dbReference type="PROSITE-ProRule" id="PRU00042"/>
    </source>
</evidence>